<organism evidence="2 3">
    <name type="scientific">Nematostella vectensis</name>
    <name type="common">Starlet sea anemone</name>
    <dbReference type="NCBI Taxonomy" id="45351"/>
    <lineage>
        <taxon>Eukaryota</taxon>
        <taxon>Metazoa</taxon>
        <taxon>Cnidaria</taxon>
        <taxon>Anthozoa</taxon>
        <taxon>Hexacorallia</taxon>
        <taxon>Actiniaria</taxon>
        <taxon>Edwardsiidae</taxon>
        <taxon>Nematostella</taxon>
    </lineage>
</organism>
<evidence type="ECO:0000313" key="3">
    <source>
        <dbReference type="Proteomes" id="UP000001593"/>
    </source>
</evidence>
<dbReference type="HOGENOM" id="CLU_624539_0_0_1"/>
<protein>
    <submittedName>
        <fullName evidence="2">Uncharacterized protein</fullName>
    </submittedName>
</protein>
<gene>
    <name evidence="2" type="ORF">NEMVEDRAFT_v1g247019</name>
</gene>
<dbReference type="Proteomes" id="UP000001593">
    <property type="component" value="Unassembled WGS sequence"/>
</dbReference>
<evidence type="ECO:0000313" key="2">
    <source>
        <dbReference type="EMBL" id="EDO33536.1"/>
    </source>
</evidence>
<sequence>MAASHGLEGSLTLESLRKLWKDELLKDVRNEVKVAVIQLKEEMNLFRKKIDEIEASQKFLASQYDKVLSNLQGTNRSVQDMNANIQHVTQDLIETKEWLDELDSRLDEQQQYGRRDCLEFVGIPKVDNDDPVKLVIETAALAGVEVKEDDISIAHRLKPTKKGQDRIIAKFIRRSKRDEVYSNRKNLKQKRTKDLPTVRDQPAESGKTHHITVTSPRKSVSIDLTAYGIKNTNNIKYLGVFIDEHLKWNSQLNHVNKCLAKNLGIISKLRYFLPLTTLTQLYYNLIYPYISYGIMSWGSASQTRLRPIKTKQNKCIRSIFFAPQRESPSNYYQLLRILNLDNIHNLRISSLVYKLQHFPDTMPKPLCNLILPATQVHSHNTRYASKGNLFRPASKTNYGLTKFTAMSSRFWEKIPNCIKSLPYNSFIEQLKLHLLNNQN</sequence>
<proteinExistence type="predicted"/>
<feature type="region of interest" description="Disordered" evidence="1">
    <location>
        <begin position="184"/>
        <end position="212"/>
    </location>
</feature>
<keyword evidence="3" id="KW-1185">Reference proteome</keyword>
<name>A7SRW7_NEMVE</name>
<dbReference type="PANTHER" id="PTHR11505">
    <property type="entry name" value="L1 TRANSPOSABLE ELEMENT-RELATED"/>
    <property type="match status" value="1"/>
</dbReference>
<dbReference type="EMBL" id="DS469768">
    <property type="protein sequence ID" value="EDO33536.1"/>
    <property type="molecule type" value="Genomic_DNA"/>
</dbReference>
<reference evidence="2 3" key="1">
    <citation type="journal article" date="2007" name="Science">
        <title>Sea anemone genome reveals ancestral eumetazoan gene repertoire and genomic organization.</title>
        <authorList>
            <person name="Putnam N.H."/>
            <person name="Srivastava M."/>
            <person name="Hellsten U."/>
            <person name="Dirks B."/>
            <person name="Chapman J."/>
            <person name="Salamov A."/>
            <person name="Terry A."/>
            <person name="Shapiro H."/>
            <person name="Lindquist E."/>
            <person name="Kapitonov V.V."/>
            <person name="Jurka J."/>
            <person name="Genikhovich G."/>
            <person name="Grigoriev I.V."/>
            <person name="Lucas S.M."/>
            <person name="Steele R.E."/>
            <person name="Finnerty J.R."/>
            <person name="Technau U."/>
            <person name="Martindale M.Q."/>
            <person name="Rokhsar D.S."/>
        </authorList>
    </citation>
    <scope>NUCLEOTIDE SEQUENCE [LARGE SCALE GENOMIC DNA]</scope>
    <source>
        <strain evidence="3">CH2 X CH6</strain>
    </source>
</reference>
<accession>A7SRW7</accession>
<dbReference type="AlphaFoldDB" id="A7SRW7"/>
<dbReference type="OMA" id="GVFIDEH"/>
<dbReference type="InterPro" id="IPR004244">
    <property type="entry name" value="Transposase_22"/>
</dbReference>
<dbReference type="InParanoid" id="A7SRW7"/>
<evidence type="ECO:0000256" key="1">
    <source>
        <dbReference type="SAM" id="MobiDB-lite"/>
    </source>
</evidence>
<dbReference type="PhylomeDB" id="A7SRW7"/>